<proteinExistence type="predicted"/>
<dbReference type="InterPro" id="IPR036736">
    <property type="entry name" value="ACP-like_sf"/>
</dbReference>
<dbReference type="Proteomes" id="UP000617734">
    <property type="component" value="Unassembled WGS sequence"/>
</dbReference>
<dbReference type="SUPFAM" id="SSF47336">
    <property type="entry name" value="ACP-like"/>
    <property type="match status" value="1"/>
</dbReference>
<dbReference type="InterPro" id="IPR006162">
    <property type="entry name" value="Ppantetheine_attach_site"/>
</dbReference>
<evidence type="ECO:0000259" key="4">
    <source>
        <dbReference type="PROSITE" id="PS50075"/>
    </source>
</evidence>
<dbReference type="Pfam" id="PF03621">
    <property type="entry name" value="MbtH"/>
    <property type="match status" value="1"/>
</dbReference>
<dbReference type="Gene3D" id="3.90.820.10">
    <property type="entry name" value="Structural Genomics, Unknown Function 30-nov-00 1gh9 Mol_id"/>
    <property type="match status" value="1"/>
</dbReference>
<feature type="compositionally biased region" description="Low complexity" evidence="3">
    <location>
        <begin position="62"/>
        <end position="75"/>
    </location>
</feature>
<dbReference type="InterPro" id="IPR009081">
    <property type="entry name" value="PP-bd_ACP"/>
</dbReference>
<dbReference type="CDD" id="cd05930">
    <property type="entry name" value="A_NRPS"/>
    <property type="match status" value="1"/>
</dbReference>
<comment type="caution">
    <text evidence="5">The sequence shown here is derived from an EMBL/GenBank/DDBJ whole genome shotgun (WGS) entry which is preliminary data.</text>
</comment>
<dbReference type="Pfam" id="PF00501">
    <property type="entry name" value="AMP-binding"/>
    <property type="match status" value="1"/>
</dbReference>
<dbReference type="InterPro" id="IPR025110">
    <property type="entry name" value="AMP-bd_C"/>
</dbReference>
<dbReference type="PROSITE" id="PS00455">
    <property type="entry name" value="AMP_BINDING"/>
    <property type="match status" value="1"/>
</dbReference>
<organism evidence="5 6">
    <name type="scientific">Kitasatospora indigofera</name>
    <dbReference type="NCBI Taxonomy" id="67307"/>
    <lineage>
        <taxon>Bacteria</taxon>
        <taxon>Bacillati</taxon>
        <taxon>Actinomycetota</taxon>
        <taxon>Actinomycetes</taxon>
        <taxon>Kitasatosporales</taxon>
        <taxon>Streptomycetaceae</taxon>
        <taxon>Kitasatospora</taxon>
    </lineage>
</organism>
<protein>
    <recommendedName>
        <fullName evidence="4">Carrier domain-containing protein</fullName>
    </recommendedName>
</protein>
<dbReference type="InterPro" id="IPR020845">
    <property type="entry name" value="AMP-binding_CS"/>
</dbReference>
<feature type="region of interest" description="Disordered" evidence="3">
    <location>
        <begin position="55"/>
        <end position="89"/>
    </location>
</feature>
<reference evidence="5" key="2">
    <citation type="submission" date="2020-09" db="EMBL/GenBank/DDBJ databases">
        <authorList>
            <person name="Sun Q."/>
            <person name="Ohkuma M."/>
        </authorList>
    </citation>
    <scope>NUCLEOTIDE SEQUENCE</scope>
    <source>
        <strain evidence="5">JCM 4646</strain>
    </source>
</reference>
<keyword evidence="1" id="KW-0596">Phosphopantetheine</keyword>
<dbReference type="PANTHER" id="PTHR45527">
    <property type="entry name" value="NONRIBOSOMAL PEPTIDE SYNTHETASE"/>
    <property type="match status" value="1"/>
</dbReference>
<gene>
    <name evidence="5" type="ORF">GCM10018781_51890</name>
</gene>
<dbReference type="Gene3D" id="3.40.50.1820">
    <property type="entry name" value="alpha/beta hydrolase"/>
    <property type="match status" value="1"/>
</dbReference>
<dbReference type="SMART" id="SM00923">
    <property type="entry name" value="MbtH"/>
    <property type="match status" value="1"/>
</dbReference>
<dbReference type="NCBIfam" id="TIGR01733">
    <property type="entry name" value="AA-adenyl-dom"/>
    <property type="match status" value="1"/>
</dbReference>
<dbReference type="GO" id="GO:0044550">
    <property type="term" value="P:secondary metabolite biosynthetic process"/>
    <property type="evidence" value="ECO:0007669"/>
    <property type="project" value="TreeGrafter"/>
</dbReference>
<dbReference type="PROSITE" id="PS00012">
    <property type="entry name" value="PHOSPHOPANTETHEINE"/>
    <property type="match status" value="1"/>
</dbReference>
<dbReference type="Pfam" id="PF00550">
    <property type="entry name" value="PP-binding"/>
    <property type="match status" value="1"/>
</dbReference>
<reference evidence="5" key="1">
    <citation type="journal article" date="2014" name="Int. J. Syst. Evol. Microbiol.">
        <title>Complete genome sequence of Corynebacterium casei LMG S-19264T (=DSM 44701T), isolated from a smear-ripened cheese.</title>
        <authorList>
            <consortium name="US DOE Joint Genome Institute (JGI-PGF)"/>
            <person name="Walter F."/>
            <person name="Albersmeier A."/>
            <person name="Kalinowski J."/>
            <person name="Ruckert C."/>
        </authorList>
    </citation>
    <scope>NUCLEOTIDE SEQUENCE</scope>
    <source>
        <strain evidence="5">JCM 4646</strain>
    </source>
</reference>
<dbReference type="GO" id="GO:0005737">
    <property type="term" value="C:cytoplasm"/>
    <property type="evidence" value="ECO:0007669"/>
    <property type="project" value="TreeGrafter"/>
</dbReference>
<dbReference type="GO" id="GO:0031177">
    <property type="term" value="F:phosphopantetheine binding"/>
    <property type="evidence" value="ECO:0007669"/>
    <property type="project" value="TreeGrafter"/>
</dbReference>
<evidence type="ECO:0000256" key="3">
    <source>
        <dbReference type="SAM" id="MobiDB-lite"/>
    </source>
</evidence>
<feature type="domain" description="Carrier" evidence="4">
    <location>
        <begin position="603"/>
        <end position="687"/>
    </location>
</feature>
<dbReference type="RefSeq" id="WP_190213320.1">
    <property type="nucleotide sequence ID" value="NZ_BNBO01000034.1"/>
</dbReference>
<dbReference type="PROSITE" id="PS50075">
    <property type="entry name" value="CARRIER"/>
    <property type="match status" value="1"/>
</dbReference>
<dbReference type="InterPro" id="IPR042099">
    <property type="entry name" value="ANL_N_sf"/>
</dbReference>
<sequence>MALWDNYDDVDFQVVANAAGQYSVWPSTRPCPPGWSGTGFAGPWQACLDEIDGIDRRGRGRPGTAERAPVAAAGPRPAPEDGRSALYGPHRAVPDVPVTELIRARELPADLVAAVCGEQRLTRGELFDTAAGWARVLTEEGCGREVPVGLLLPRGLDALTAIFAVLEAGGGYVPLSCDDPPARTEAVLRDCGARTVVTTDELAATLGPQAGRVLTLSELRARAAGSTARPRPAAGDDLAYVFYTSGTTGRPKGVEGTHRQLVNYALWCGRAFEHRPGEVTFLNASLFFLGSLTTIFTPMLEGRPIVVAPDGVTTDELLELTRRSTGGLLKVTPTHLRMMTARGVPQDGLARQLMVGSEPLTFTPEIRAWLGGDRSRVMVNHYGLTETHGCFCHRLTGDEETGGRIPVGTPIDNVEAYLVDRDGELVGIGEVGELLVGGPSLGRGYRHRPALTAERWIPHPWGADGARLLRTGDLARLGADGVVTVLGRADRQVKIRGHRVEPAAVEEALRGLPGVGEALVLPRSADGTTALDAFVLRAAGAGADPDPVALREALETVFPPQWIPARMAVLDEFPVNANGKVDIAALPVPRPPVPVAAAGGPAERWSRLDRIVAEAYCDVLEVDDIGLADGFYDLGGDSLTSVRVAALVGRALGRDVPAPSADAATVRGYARRIGPAGAAAPAAPAKRGS</sequence>
<dbReference type="InterPro" id="IPR045851">
    <property type="entry name" value="AMP-bd_C_sf"/>
</dbReference>
<evidence type="ECO:0000256" key="2">
    <source>
        <dbReference type="ARBA" id="ARBA00022553"/>
    </source>
</evidence>
<dbReference type="GO" id="GO:0043041">
    <property type="term" value="P:amino acid activation for nonribosomal peptide biosynthetic process"/>
    <property type="evidence" value="ECO:0007669"/>
    <property type="project" value="TreeGrafter"/>
</dbReference>
<dbReference type="GeneID" id="95355557"/>
<dbReference type="AlphaFoldDB" id="A0A919G4K1"/>
<dbReference type="InterPro" id="IPR029058">
    <property type="entry name" value="AB_hydrolase_fold"/>
</dbReference>
<dbReference type="Gene3D" id="3.30.300.30">
    <property type="match status" value="1"/>
</dbReference>
<dbReference type="EMBL" id="BNBO01000034">
    <property type="protein sequence ID" value="GHH77766.1"/>
    <property type="molecule type" value="Genomic_DNA"/>
</dbReference>
<dbReference type="SUPFAM" id="SSF160582">
    <property type="entry name" value="MbtH-like"/>
    <property type="match status" value="1"/>
</dbReference>
<dbReference type="SUPFAM" id="SSF56801">
    <property type="entry name" value="Acetyl-CoA synthetase-like"/>
    <property type="match status" value="1"/>
</dbReference>
<evidence type="ECO:0000313" key="6">
    <source>
        <dbReference type="Proteomes" id="UP000617734"/>
    </source>
</evidence>
<dbReference type="InterPro" id="IPR038020">
    <property type="entry name" value="MbtH-like_sf"/>
</dbReference>
<dbReference type="Pfam" id="PF13193">
    <property type="entry name" value="AMP-binding_C"/>
    <property type="match status" value="1"/>
</dbReference>
<evidence type="ECO:0000256" key="1">
    <source>
        <dbReference type="ARBA" id="ARBA00022450"/>
    </source>
</evidence>
<keyword evidence="2" id="KW-0597">Phosphoprotein</keyword>
<keyword evidence="6" id="KW-1185">Reference proteome</keyword>
<evidence type="ECO:0000313" key="5">
    <source>
        <dbReference type="EMBL" id="GHH77766.1"/>
    </source>
</evidence>
<accession>A0A919G4K1</accession>
<dbReference type="PANTHER" id="PTHR45527:SF1">
    <property type="entry name" value="FATTY ACID SYNTHASE"/>
    <property type="match status" value="1"/>
</dbReference>
<dbReference type="Gene3D" id="3.40.50.12780">
    <property type="entry name" value="N-terminal domain of ligase-like"/>
    <property type="match status" value="1"/>
</dbReference>
<dbReference type="InterPro" id="IPR005153">
    <property type="entry name" value="MbtH-like_dom"/>
</dbReference>
<dbReference type="InterPro" id="IPR010071">
    <property type="entry name" value="AA_adenyl_dom"/>
</dbReference>
<dbReference type="InterPro" id="IPR000873">
    <property type="entry name" value="AMP-dep_synth/lig_dom"/>
</dbReference>
<name>A0A919G4K1_9ACTN</name>